<dbReference type="InterPro" id="IPR037507">
    <property type="entry name" value="Ribosomal_mL59"/>
</dbReference>
<dbReference type="Pfam" id="PF18126">
    <property type="entry name" value="Mitoc_mL59"/>
    <property type="match status" value="1"/>
</dbReference>
<reference evidence="2 3" key="1">
    <citation type="submission" date="2020-07" db="EMBL/GenBank/DDBJ databases">
        <title>The yeast mating-type switching endonuclease HO is a domesticated member of an unorthodox homing genetic element family.</title>
        <authorList>
            <person name="Coughlan A.Y."/>
            <person name="Lombardi L."/>
            <person name="Braun-Galleani S."/>
            <person name="Martos A.R."/>
            <person name="Galeote V."/>
            <person name="Bigey F."/>
            <person name="Dequin S."/>
            <person name="Byrne K.P."/>
            <person name="Wolfe K.H."/>
        </authorList>
    </citation>
    <scope>NUCLEOTIDE SEQUENCE [LARGE SCALE GENOMIC DNA]</scope>
    <source>
        <strain evidence="2 3">NRRL Y-6702</strain>
    </source>
</reference>
<evidence type="ECO:0000259" key="1">
    <source>
        <dbReference type="Pfam" id="PF18126"/>
    </source>
</evidence>
<dbReference type="AlphaFoldDB" id="A0A7H9AZZ6"/>
<dbReference type="EMBL" id="CP058606">
    <property type="protein sequence ID" value="QLG71950.1"/>
    <property type="molecule type" value="Genomic_DNA"/>
</dbReference>
<dbReference type="OrthoDB" id="18529at2759"/>
<dbReference type="Proteomes" id="UP000509704">
    <property type="component" value="Chromosome 3"/>
</dbReference>
<dbReference type="GeneID" id="59235647"/>
<evidence type="ECO:0000313" key="2">
    <source>
        <dbReference type="EMBL" id="QLG71950.1"/>
    </source>
</evidence>
<name>A0A7H9AZZ6_ZYGMR</name>
<dbReference type="RefSeq" id="XP_037143678.1">
    <property type="nucleotide sequence ID" value="XM_037287783.1"/>
</dbReference>
<sequence>MSSLQFFDMLPTQLKNFFKKYPPSIMFSTKPTSTHAIEANPFMPNKHPITKRYHEPKYSLRRMSDLYKVASLYGVQDFLPPMKKKFYEEKYENKKMMKGVLLPKGHKHELARDAKLAKMREAISNADRFILEVKGSKYKKKLEKKKRDDATTWF</sequence>
<protein>
    <recommendedName>
        <fullName evidence="1">Large ribosomal subunit protein mL59 domain-containing protein</fullName>
    </recommendedName>
</protein>
<gene>
    <name evidence="2" type="ORF">HG535_0C03020</name>
</gene>
<evidence type="ECO:0000313" key="3">
    <source>
        <dbReference type="Proteomes" id="UP000509704"/>
    </source>
</evidence>
<proteinExistence type="predicted"/>
<dbReference type="PANTHER" id="PTHR28041">
    <property type="entry name" value="54S RIBOSOMAL PROTEIN L25, MITOCHONDRIAL"/>
    <property type="match status" value="1"/>
</dbReference>
<dbReference type="GO" id="GO:0003735">
    <property type="term" value="F:structural constituent of ribosome"/>
    <property type="evidence" value="ECO:0007669"/>
    <property type="project" value="InterPro"/>
</dbReference>
<dbReference type="KEGG" id="zmk:HG535_0C03020"/>
<accession>A0A7H9AZZ6</accession>
<dbReference type="InterPro" id="IPR040922">
    <property type="entry name" value="Ribosomal_mL59_dom"/>
</dbReference>
<feature type="domain" description="Large ribosomal subunit protein mL59" evidence="1">
    <location>
        <begin position="13"/>
        <end position="134"/>
    </location>
</feature>
<keyword evidence="3" id="KW-1185">Reference proteome</keyword>
<organism evidence="2 3">
    <name type="scientific">Zygotorulaspora mrakii</name>
    <name type="common">Zygosaccharomyces mrakii</name>
    <dbReference type="NCBI Taxonomy" id="42260"/>
    <lineage>
        <taxon>Eukaryota</taxon>
        <taxon>Fungi</taxon>
        <taxon>Dikarya</taxon>
        <taxon>Ascomycota</taxon>
        <taxon>Saccharomycotina</taxon>
        <taxon>Saccharomycetes</taxon>
        <taxon>Saccharomycetales</taxon>
        <taxon>Saccharomycetaceae</taxon>
        <taxon>Zygotorulaspora</taxon>
    </lineage>
</organism>
<dbReference type="PANTHER" id="PTHR28041:SF1">
    <property type="entry name" value="LARGE RIBOSOMAL SUBUNIT PROTEIN ML59"/>
    <property type="match status" value="1"/>
</dbReference>
<dbReference type="GO" id="GO:0005762">
    <property type="term" value="C:mitochondrial large ribosomal subunit"/>
    <property type="evidence" value="ECO:0007669"/>
    <property type="project" value="InterPro"/>
</dbReference>